<gene>
    <name evidence="3" type="ORF">GCM10009654_62730</name>
</gene>
<evidence type="ECO:0008006" key="5">
    <source>
        <dbReference type="Google" id="ProtNLM"/>
    </source>
</evidence>
<feature type="compositionally biased region" description="Low complexity" evidence="1">
    <location>
        <begin position="1"/>
        <end position="14"/>
    </location>
</feature>
<feature type="region of interest" description="Disordered" evidence="1">
    <location>
        <begin position="1"/>
        <end position="27"/>
    </location>
</feature>
<evidence type="ECO:0000313" key="3">
    <source>
        <dbReference type="EMBL" id="GAA1197286.1"/>
    </source>
</evidence>
<organism evidence="3 4">
    <name type="scientific">Streptomyces hebeiensis</name>
    <dbReference type="NCBI Taxonomy" id="229486"/>
    <lineage>
        <taxon>Bacteria</taxon>
        <taxon>Bacillati</taxon>
        <taxon>Actinomycetota</taxon>
        <taxon>Actinomycetes</taxon>
        <taxon>Kitasatosporales</taxon>
        <taxon>Streptomycetaceae</taxon>
        <taxon>Streptomyces</taxon>
    </lineage>
</organism>
<evidence type="ECO:0000256" key="1">
    <source>
        <dbReference type="SAM" id="MobiDB-lite"/>
    </source>
</evidence>
<keyword evidence="2" id="KW-0472">Membrane</keyword>
<evidence type="ECO:0000313" key="4">
    <source>
        <dbReference type="Proteomes" id="UP001501371"/>
    </source>
</evidence>
<sequence length="63" mass="6432">MAGSPSPSSSSPGSTAPEAQARPGAPEASRRTGLIVFAWLWVGAPLAYGVYELVLKAAQLFTG</sequence>
<name>A0ABP4FUZ4_9ACTN</name>
<keyword evidence="2" id="KW-0812">Transmembrane</keyword>
<dbReference type="EMBL" id="BAAAKV010000087">
    <property type="protein sequence ID" value="GAA1197286.1"/>
    <property type="molecule type" value="Genomic_DNA"/>
</dbReference>
<feature type="transmembrane region" description="Helical" evidence="2">
    <location>
        <begin position="32"/>
        <end position="51"/>
    </location>
</feature>
<keyword evidence="4" id="KW-1185">Reference proteome</keyword>
<proteinExistence type="predicted"/>
<protein>
    <recommendedName>
        <fullName evidence="5">Oxalate:formate antiporter</fullName>
    </recommendedName>
</protein>
<keyword evidence="2" id="KW-1133">Transmembrane helix</keyword>
<dbReference type="Proteomes" id="UP001501371">
    <property type="component" value="Unassembled WGS sequence"/>
</dbReference>
<comment type="caution">
    <text evidence="3">The sequence shown here is derived from an EMBL/GenBank/DDBJ whole genome shotgun (WGS) entry which is preliminary data.</text>
</comment>
<accession>A0ABP4FUZ4</accession>
<reference evidence="4" key="1">
    <citation type="journal article" date="2019" name="Int. J. Syst. Evol. Microbiol.">
        <title>The Global Catalogue of Microorganisms (GCM) 10K type strain sequencing project: providing services to taxonomists for standard genome sequencing and annotation.</title>
        <authorList>
            <consortium name="The Broad Institute Genomics Platform"/>
            <consortium name="The Broad Institute Genome Sequencing Center for Infectious Disease"/>
            <person name="Wu L."/>
            <person name="Ma J."/>
        </authorList>
    </citation>
    <scope>NUCLEOTIDE SEQUENCE [LARGE SCALE GENOMIC DNA]</scope>
    <source>
        <strain evidence="4">JCM 12696</strain>
    </source>
</reference>
<evidence type="ECO:0000256" key="2">
    <source>
        <dbReference type="SAM" id="Phobius"/>
    </source>
</evidence>